<proteinExistence type="predicted"/>
<dbReference type="AlphaFoldDB" id="A0A167V8N9"/>
<name>A0A167V8N9_9EURO</name>
<dbReference type="Proteomes" id="UP000242877">
    <property type="component" value="Unassembled WGS sequence"/>
</dbReference>
<dbReference type="VEuPathDB" id="FungiDB:AAP_05840"/>
<evidence type="ECO:0008006" key="4">
    <source>
        <dbReference type="Google" id="ProtNLM"/>
    </source>
</evidence>
<dbReference type="EMBL" id="AZGZ01000037">
    <property type="protein sequence ID" value="KZZ87201.1"/>
    <property type="molecule type" value="Genomic_DNA"/>
</dbReference>
<accession>A0A167V8N9</accession>
<comment type="caution">
    <text evidence="2">The sequence shown here is derived from an EMBL/GenBank/DDBJ whole genome shotgun (WGS) entry which is preliminary data.</text>
</comment>
<evidence type="ECO:0000313" key="2">
    <source>
        <dbReference type="EMBL" id="KZZ87201.1"/>
    </source>
</evidence>
<sequence>MELSKILNEVSNNGPVDRHACSFPQGQCSTGSGNYRKIVSHIFGRNKMCTKMIPDDVWVYYCRKHYQRARYRMTRSWPMTQADLALKTIDNLQEWGGVESFKLALRRRETRRVVSESTMNYDDDSTNLQQPSFEGNEGPERGLSTSPETPFSEGEFTIRKRSPTIVTCPVPKWLKMHIGPNKSFPEVRAILQALKDYLEDLQDRGYDIRFPDVEILPQVKPNVRLPDRGASTQC</sequence>
<feature type="region of interest" description="Disordered" evidence="1">
    <location>
        <begin position="116"/>
        <end position="154"/>
    </location>
</feature>
<evidence type="ECO:0000313" key="3">
    <source>
        <dbReference type="Proteomes" id="UP000242877"/>
    </source>
</evidence>
<organism evidence="2 3">
    <name type="scientific">Ascosphaera apis ARSEF 7405</name>
    <dbReference type="NCBI Taxonomy" id="392613"/>
    <lineage>
        <taxon>Eukaryota</taxon>
        <taxon>Fungi</taxon>
        <taxon>Dikarya</taxon>
        <taxon>Ascomycota</taxon>
        <taxon>Pezizomycotina</taxon>
        <taxon>Eurotiomycetes</taxon>
        <taxon>Eurotiomycetidae</taxon>
        <taxon>Onygenales</taxon>
        <taxon>Ascosphaeraceae</taxon>
        <taxon>Ascosphaera</taxon>
    </lineage>
</organism>
<dbReference type="OrthoDB" id="4161595at2759"/>
<evidence type="ECO:0000256" key="1">
    <source>
        <dbReference type="SAM" id="MobiDB-lite"/>
    </source>
</evidence>
<gene>
    <name evidence="2" type="ORF">AAP_05840</name>
</gene>
<reference evidence="2 3" key="1">
    <citation type="journal article" date="2016" name="Genome Biol. Evol.">
        <title>Divergent and convergent evolution of fungal pathogenicity.</title>
        <authorList>
            <person name="Shang Y."/>
            <person name="Xiao G."/>
            <person name="Zheng P."/>
            <person name="Cen K."/>
            <person name="Zhan S."/>
            <person name="Wang C."/>
        </authorList>
    </citation>
    <scope>NUCLEOTIDE SEQUENCE [LARGE SCALE GENOMIC DNA]</scope>
    <source>
        <strain evidence="2 3">ARSEF 7405</strain>
    </source>
</reference>
<keyword evidence="3" id="KW-1185">Reference proteome</keyword>
<protein>
    <recommendedName>
        <fullName evidence="4">ORP1 like protein</fullName>
    </recommendedName>
</protein>